<keyword evidence="2" id="KW-0238">DNA-binding</keyword>
<dbReference type="GeneID" id="40526256"/>
<dbReference type="EMBL" id="HE681887">
    <property type="protein sequence ID" value="CCG27842.1"/>
    <property type="molecule type" value="Genomic_DNA"/>
</dbReference>
<keyword evidence="1" id="KW-0175">Coiled coil</keyword>
<dbReference type="Proteomes" id="UP000003929">
    <property type="component" value="Segment"/>
</dbReference>
<evidence type="ECO:0000256" key="1">
    <source>
        <dbReference type="SAM" id="Coils"/>
    </source>
</evidence>
<keyword evidence="3" id="KW-1185">Reference proteome</keyword>
<evidence type="ECO:0000313" key="3">
    <source>
        <dbReference type="Proteomes" id="UP000003929"/>
    </source>
</evidence>
<reference evidence="2 3" key="1">
    <citation type="journal article" date="2012" name="Proc. Natl. Acad. Sci. U.S.A.">
        <title>Archaeal virus with exceptional virion architecture and the largest single-stranded DNA genome.</title>
        <authorList>
            <person name="Mochizuki T."/>
            <person name="Krupovic M."/>
            <person name="Pehau-Arnaudet G."/>
            <person name="Sako Y."/>
            <person name="Forterre P."/>
            <person name="Prangishvili D."/>
        </authorList>
    </citation>
    <scope>NUCLEOTIDE SEQUENCE [LARGE SCALE GENOMIC DNA]</scope>
</reference>
<name>J7Q7J3_9VIRU</name>
<gene>
    <name evidence="2" type="primary">29-347</name>
</gene>
<proteinExistence type="predicted"/>
<accession>J7Q7J3</accession>
<dbReference type="GO" id="GO:0003677">
    <property type="term" value="F:DNA binding"/>
    <property type="evidence" value="ECO:0007669"/>
    <property type="project" value="UniProtKB-KW"/>
</dbReference>
<organism evidence="2 3">
    <name type="scientific">Alphaspiravirus yamagawaense</name>
    <dbReference type="NCBI Taxonomy" id="1157339"/>
    <lineage>
        <taxon>Viruses</taxon>
        <taxon>Viruses incertae sedis</taxon>
        <taxon>Spiraviridae</taxon>
        <taxon>Alphaspiravirus</taxon>
    </lineage>
</organism>
<protein>
    <submittedName>
        <fullName evidence="2">Hypothetical putative RHH DNA-binding protein</fullName>
    </submittedName>
</protein>
<dbReference type="RefSeq" id="YP_009666074.1">
    <property type="nucleotide sequence ID" value="NC_043427.1"/>
</dbReference>
<dbReference type="KEGG" id="vg:40526256"/>
<evidence type="ECO:0000313" key="2">
    <source>
        <dbReference type="EMBL" id="CCG27842.1"/>
    </source>
</evidence>
<sequence length="347" mass="40927">MVKTVKVPDELYEKLKEMADSQGKAIHEVISGLLERIEVGEVQIKLPKPKFIPLRYPAYCVLGNHKIDPEEYRKNTGRIPYALWFPELGGVICIDCLIKEVFTKEEQAKVLTKLEVEIRKLRAIKRQLNKEVEELAMQYSVAEIFARLDSIINEINEALKLVRSLEDYIWCKEEECEEKKKVVLEAMEKIDGIKEQLEKLELPESWAKKLIKKAASESYTSTSYSSYRRRRWGSMGWKRLKERAIKSRVIKTTHRLVDGSLKEYQRINYYFQMYFSIPEWWLKEETKRYEILQVEKARSFLVLPQDITLEELESLRREISSLIRKARRGKQIFATNARKRKESARGG</sequence>
<feature type="coiled-coil region" evidence="1">
    <location>
        <begin position="104"/>
        <end position="138"/>
    </location>
</feature>